<feature type="repeat" description="ANK" evidence="3">
    <location>
        <begin position="1199"/>
        <end position="1227"/>
    </location>
</feature>
<dbReference type="PRINTS" id="PR01415">
    <property type="entry name" value="ANKYRIN"/>
</dbReference>
<feature type="repeat" description="ANK" evidence="3">
    <location>
        <begin position="515"/>
        <end position="547"/>
    </location>
</feature>
<evidence type="ECO:0000259" key="4">
    <source>
        <dbReference type="Pfam" id="PF20720"/>
    </source>
</evidence>
<evidence type="ECO:0000256" key="1">
    <source>
        <dbReference type="ARBA" id="ARBA00022737"/>
    </source>
</evidence>
<keyword evidence="6" id="KW-1185">Reference proteome</keyword>
<keyword evidence="1" id="KW-0677">Repeat</keyword>
<dbReference type="SMART" id="SM00248">
    <property type="entry name" value="ANK"/>
    <property type="match status" value="23"/>
</dbReference>
<dbReference type="PANTHER" id="PTHR24171:SF8">
    <property type="entry name" value="BRCA1-ASSOCIATED RING DOMAIN PROTEIN 1"/>
    <property type="match status" value="1"/>
</dbReference>
<gene>
    <name evidence="5" type="ORF">MEDL_13550</name>
</gene>
<dbReference type="PROSITE" id="PS50297">
    <property type="entry name" value="ANK_REP_REGION"/>
    <property type="match status" value="12"/>
</dbReference>
<feature type="repeat" description="ANK" evidence="3">
    <location>
        <begin position="1225"/>
        <end position="1253"/>
    </location>
</feature>
<dbReference type="Gene3D" id="1.25.40.20">
    <property type="entry name" value="Ankyrin repeat-containing domain"/>
    <property type="match status" value="8"/>
</dbReference>
<feature type="repeat" description="ANK" evidence="3">
    <location>
        <begin position="1466"/>
        <end position="1486"/>
    </location>
</feature>
<dbReference type="InterPro" id="IPR027417">
    <property type="entry name" value="P-loop_NTPase"/>
</dbReference>
<organism evidence="5 6">
    <name type="scientific">Mytilus edulis</name>
    <name type="common">Blue mussel</name>
    <dbReference type="NCBI Taxonomy" id="6550"/>
    <lineage>
        <taxon>Eukaryota</taxon>
        <taxon>Metazoa</taxon>
        <taxon>Spiralia</taxon>
        <taxon>Lophotrochozoa</taxon>
        <taxon>Mollusca</taxon>
        <taxon>Bivalvia</taxon>
        <taxon>Autobranchia</taxon>
        <taxon>Pteriomorphia</taxon>
        <taxon>Mytilida</taxon>
        <taxon>Mytiloidea</taxon>
        <taxon>Mytilidae</taxon>
        <taxon>Mytilinae</taxon>
        <taxon>Mytilus</taxon>
    </lineage>
</organism>
<reference evidence="5" key="1">
    <citation type="submission" date="2021-03" db="EMBL/GenBank/DDBJ databases">
        <authorList>
            <person name="Bekaert M."/>
        </authorList>
    </citation>
    <scope>NUCLEOTIDE SEQUENCE</scope>
</reference>
<proteinExistence type="predicted"/>
<evidence type="ECO:0000313" key="6">
    <source>
        <dbReference type="Proteomes" id="UP000683360"/>
    </source>
</evidence>
<dbReference type="InterPro" id="IPR049050">
    <property type="entry name" value="nSTAND3"/>
</dbReference>
<feature type="repeat" description="ANK" evidence="3">
    <location>
        <begin position="824"/>
        <end position="852"/>
    </location>
</feature>
<protein>
    <recommendedName>
        <fullName evidence="4">Novel STAND NTPase 3 domain-containing protein</fullName>
    </recommendedName>
</protein>
<dbReference type="SUPFAM" id="SSF52540">
    <property type="entry name" value="P-loop containing nucleoside triphosphate hydrolases"/>
    <property type="match status" value="1"/>
</dbReference>
<dbReference type="Pfam" id="PF00023">
    <property type="entry name" value="Ank"/>
    <property type="match status" value="1"/>
</dbReference>
<feature type="repeat" description="ANK" evidence="3">
    <location>
        <begin position="791"/>
        <end position="823"/>
    </location>
</feature>
<comment type="caution">
    <text evidence="5">The sequence shown here is derived from an EMBL/GenBank/DDBJ whole genome shotgun (WGS) entry which is preliminary data.</text>
</comment>
<feature type="repeat" description="ANK" evidence="3">
    <location>
        <begin position="1063"/>
        <end position="1095"/>
    </location>
</feature>
<feature type="repeat" description="ANK" evidence="3">
    <location>
        <begin position="709"/>
        <end position="741"/>
    </location>
</feature>
<feature type="repeat" description="ANK" evidence="3">
    <location>
        <begin position="615"/>
        <end position="642"/>
    </location>
</feature>
<dbReference type="EMBL" id="CAJPWZ010000700">
    <property type="protein sequence ID" value="CAG2198841.1"/>
    <property type="molecule type" value="Genomic_DNA"/>
</dbReference>
<dbReference type="PANTHER" id="PTHR24171">
    <property type="entry name" value="ANKYRIN REPEAT DOMAIN-CONTAINING PROTEIN 39-RELATED"/>
    <property type="match status" value="1"/>
</dbReference>
<dbReference type="Pfam" id="PF20720">
    <property type="entry name" value="nSTAND3"/>
    <property type="match status" value="1"/>
</dbReference>
<feature type="repeat" description="ANK" evidence="3">
    <location>
        <begin position="643"/>
        <end position="675"/>
    </location>
</feature>
<feature type="repeat" description="ANK" evidence="3">
    <location>
        <begin position="676"/>
        <end position="708"/>
    </location>
</feature>
<keyword evidence="2 3" id="KW-0040">ANK repeat</keyword>
<accession>A0A8S3R131</accession>
<feature type="domain" description="Novel STAND NTPase 3" evidence="4">
    <location>
        <begin position="308"/>
        <end position="439"/>
    </location>
</feature>
<dbReference type="InterPro" id="IPR036770">
    <property type="entry name" value="Ankyrin_rpt-contain_sf"/>
</dbReference>
<dbReference type="OrthoDB" id="194358at2759"/>
<evidence type="ECO:0000256" key="3">
    <source>
        <dbReference type="PROSITE-ProRule" id="PRU00023"/>
    </source>
</evidence>
<feature type="repeat" description="ANK" evidence="3">
    <location>
        <begin position="1258"/>
        <end position="1290"/>
    </location>
</feature>
<feature type="repeat" description="ANK" evidence="3">
    <location>
        <begin position="950"/>
        <end position="982"/>
    </location>
</feature>
<dbReference type="SUPFAM" id="SSF48403">
    <property type="entry name" value="Ankyrin repeat"/>
    <property type="match status" value="5"/>
</dbReference>
<feature type="repeat" description="ANK" evidence="3">
    <location>
        <begin position="548"/>
        <end position="580"/>
    </location>
</feature>
<dbReference type="Proteomes" id="UP000683360">
    <property type="component" value="Unassembled WGS sequence"/>
</dbReference>
<dbReference type="InterPro" id="IPR002110">
    <property type="entry name" value="Ankyrin_rpt"/>
</dbReference>
<evidence type="ECO:0000256" key="2">
    <source>
        <dbReference type="ARBA" id="ARBA00023043"/>
    </source>
</evidence>
<dbReference type="PROSITE" id="PS50088">
    <property type="entry name" value="ANK_REPEAT"/>
    <property type="match status" value="16"/>
</dbReference>
<name>A0A8S3R131_MYTED</name>
<dbReference type="Pfam" id="PF12796">
    <property type="entry name" value="Ank_2"/>
    <property type="match status" value="6"/>
</dbReference>
<sequence>MDCQTKTPIQTAIPVDLERRISELEYSSHTGPPNDLDDNRKRWLVVGICLHSILSPALRKYVNPVVTKLYNSLKLTDKIDIQTHTGHLQNYGATNIYLNYEAINNNKAMHGYRKNLFDYNVQNVVDLSKLFLQTHMAHYTAFDVSCDSSALLGMVDRIDSFPGNVQMAASNVRSAIRNPWAHCNFTEWDSMKYNVSLQQIEDFIYLLKLNVAEENQFIGEINKWRTNGTSFLQGTTLGLELVNDIRQQIQVLIEYAKVIFKSADTELLRVQTELRDIGKLLRLTDNRISVLENTVAIQGQALFECGAVNGVSGMGKTLTAHYIALKFYDEKKYRIEPCIDVKDIKRRYKQNIRQLFFVDDICGKYAANINDIENWLRIVEFIRFILDKGKTKILATCRTEVFSEKIFEETFNFFSKDVNVSKISYSLQDKMKIARNYLKKDDKTLLDIIKTIEFSPLMCFLYSQHEQFDINDFLNSPFDTFCFEWDKLKTFDKEKLCVLLLCVIHNGADVDAQNGWFTPLTAACRDGHSETVGILLENGSMVNKTNKFGETPLYTACICGHYGIVKCLIEKRCDINVRDKCNHTPLCVSCLGGFKNIAILLIDQGTNAVECCNYLLISTHGGHVDIVDMLIKKGWDVNSVDKQGRTALFIACEEGYTKIVTLLIDTNADVYKFNNSGDTPLHAACLAGNFEIVRILIEHNGYIDMLDQDGETPLHKACRQGSTSVIQTLIGHGANINLVNIHGFTTLDLQKQNHDIRENEQQGCLKVANTWCQNNRFRAQTNDTTDYLVRYGMTPLYEACMDGDIKLVQSLIAKGANVNMKTNCGEPPLVAACQQGHCLLIQLLIDKGSDISDALLVAVQNDYDITVNILWYKGGNLSFQTVDGSSLLELAYEHGSIKVITFLLQKGVDITEIRNYYHLPLCLACTKGYDETVRILIKQGENVNHRCTKDGKTPLWSACKRGFNKIVEILIANGADVYEIEETAGKTLLHVTSTIYLFRLLIGISSDLNKPDNYGRYPLYESMVNGVDDISDYLLQKDLFESGNTELSRLVVSRGYTNGIANFNDTILHNAYRLGLFEDVKILLKNGGDVNEVYHYDYTPEILADIAGNNDLSKYLIQKGCSIGGNDDLSEYQITQDYNYGLRSKERNGFIWFKQTPLCLASRMGHIEVVKLLLKYGAKVDKMSEDENKDYGFPRTYRKGYTSLFAACQRKYYDIVDILLEGGANLNNALFVACQEGYLDTVQFLVQKGADVNSICPNGQTALFAACNCGYYAIVKYLIHQGALIDTIIKINAISIKKQTCLNFVYTCGKLQMLKLLIEKGSSINTMCKIRKKLLQSACKGGIYTIIEMLINSGININDSDKYGVTPLLACVSRYFAGHLFGGDIIHQKRVGRSQIIHIGLKPFVDQEVNINAMMNDNSDIKLTFDDSDDELTFDDSDDELTFDDIDVKWNTSPQMKIKWENLIVNHREVIQLLLENGADINIADSKGRSPLSVARENRNRGIIEMLQKKHF</sequence>
<feature type="repeat" description="ANK" evidence="3">
    <location>
        <begin position="883"/>
        <end position="915"/>
    </location>
</feature>
<feature type="repeat" description="ANK" evidence="3">
    <location>
        <begin position="1153"/>
        <end position="1185"/>
    </location>
</feature>
<evidence type="ECO:0000313" key="5">
    <source>
        <dbReference type="EMBL" id="CAG2198841.1"/>
    </source>
</evidence>